<dbReference type="Pfam" id="PF00266">
    <property type="entry name" value="Aminotran_5"/>
    <property type="match status" value="1"/>
</dbReference>
<dbReference type="Gene3D" id="3.40.640.10">
    <property type="entry name" value="Type I PLP-dependent aspartate aminotransferase-like (Major domain)"/>
    <property type="match status" value="1"/>
</dbReference>
<evidence type="ECO:0000313" key="6">
    <source>
        <dbReference type="Proteomes" id="UP000231655"/>
    </source>
</evidence>
<dbReference type="EMBL" id="PGTD01000022">
    <property type="protein sequence ID" value="PJE26437.1"/>
    <property type="molecule type" value="Genomic_DNA"/>
</dbReference>
<keyword evidence="5" id="KW-0456">Lyase</keyword>
<name>A0A285JIA5_9RHOB</name>
<dbReference type="Proteomes" id="UP000231702">
    <property type="component" value="Unassembled WGS sequence"/>
</dbReference>
<dbReference type="AlphaFoldDB" id="A0A285JIA5"/>
<keyword evidence="4" id="KW-0032">Aminotransferase</keyword>
<reference evidence="4 7" key="2">
    <citation type="journal article" date="2018" name="Int. J. Syst. Evol. Microbiol.">
        <title>Pseudooceanicola lipolyticus sp. nov., a marine alphaproteobacterium, reclassification of Oceanicola flagellatus as Pseudooceanicola flagellatus comb. nov. and emended description of the genus Pseudooceanicola.</title>
        <authorList>
            <person name="Huang M.-M."/>
            <person name="Guo L.-L."/>
            <person name="Wu Y.-H."/>
            <person name="Lai Q.-L."/>
            <person name="Shao Z.-Z."/>
            <person name="Wang C.-S."/>
            <person name="Wu M."/>
            <person name="Xu X.-W."/>
        </authorList>
    </citation>
    <scope>NUCLEOTIDE SEQUENCE [LARGE SCALE GENOMIC DNA]</scope>
    <source>
        <strain evidence="4 7">Ar-45</strain>
    </source>
</reference>
<evidence type="ECO:0000313" key="5">
    <source>
        <dbReference type="EMBL" id="SNY59537.1"/>
    </source>
</evidence>
<keyword evidence="4" id="KW-0808">Transferase</keyword>
<keyword evidence="1" id="KW-0663">Pyridoxal phosphate</keyword>
<dbReference type="Gene3D" id="3.90.1150.10">
    <property type="entry name" value="Aspartate Aminotransferase, domain 1"/>
    <property type="match status" value="1"/>
</dbReference>
<feature type="domain" description="Aminotransferase class V" evidence="3">
    <location>
        <begin position="31"/>
        <end position="391"/>
    </location>
</feature>
<dbReference type="GO" id="GO:0016829">
    <property type="term" value="F:lyase activity"/>
    <property type="evidence" value="ECO:0007669"/>
    <property type="project" value="UniProtKB-KW"/>
</dbReference>
<dbReference type="InterPro" id="IPR000192">
    <property type="entry name" value="Aminotrans_V_dom"/>
</dbReference>
<dbReference type="PANTHER" id="PTHR43586">
    <property type="entry name" value="CYSTEINE DESULFURASE"/>
    <property type="match status" value="1"/>
</dbReference>
<evidence type="ECO:0000259" key="3">
    <source>
        <dbReference type="Pfam" id="PF00266"/>
    </source>
</evidence>
<dbReference type="OrthoDB" id="9804366at2"/>
<dbReference type="GO" id="GO:0008483">
    <property type="term" value="F:transaminase activity"/>
    <property type="evidence" value="ECO:0007669"/>
    <property type="project" value="UniProtKB-KW"/>
</dbReference>
<sequence>MYSGFIAPSGMDVEALRKATPALPGVVHFNTAGSGLLPFEVAEVLQEHLARELRQDASAAAASVAEEIQDAREEAARLIGADTSEIAFTTGNSDGWNAAFTAMPTLRPGDRVLVGAGEWGGNVLTLIQECARTGARLERIPELADGRMDISGLADMIDPKLRLIAVSWIGAHLGHAAPVEAIGKIARAHGIPYFVDAAQAAGVLPIDVSRIGCDVLTAPGRKSLRGPKGTGFLYVREGFLEALQPRGLTLHGAHVITGKVVLRSDTGRFEADEFSPALRLGLGAALKLANRLGAEEIRHRVLERSEALRRVLSEVPDLVLRETGPAESHITTFHHPAICADKLQHALAKRDIAVKAMGARVAPFATLEAPRGSVCRASVSYLTDDEDIERLGAALSQILAEVDAS</sequence>
<dbReference type="RefSeq" id="WP_097147463.1">
    <property type="nucleotide sequence ID" value="NZ_OBEA01000009.1"/>
</dbReference>
<feature type="coiled-coil region" evidence="2">
    <location>
        <begin position="54"/>
        <end position="81"/>
    </location>
</feature>
<evidence type="ECO:0000313" key="7">
    <source>
        <dbReference type="Proteomes" id="UP000231702"/>
    </source>
</evidence>
<dbReference type="SUPFAM" id="SSF53383">
    <property type="entry name" value="PLP-dependent transferases"/>
    <property type="match status" value="1"/>
</dbReference>
<dbReference type="InterPro" id="IPR015422">
    <property type="entry name" value="PyrdxlP-dep_Trfase_small"/>
</dbReference>
<keyword evidence="7" id="KW-1185">Reference proteome</keyword>
<proteinExistence type="predicted"/>
<evidence type="ECO:0000256" key="1">
    <source>
        <dbReference type="ARBA" id="ARBA00022898"/>
    </source>
</evidence>
<gene>
    <name evidence="4" type="ORF">CVM39_18000</name>
    <name evidence="5" type="ORF">SAMN06297129_3783</name>
</gene>
<dbReference type="EMBL" id="OBEA01000009">
    <property type="protein sequence ID" value="SNY59537.1"/>
    <property type="molecule type" value="Genomic_DNA"/>
</dbReference>
<reference evidence="5 6" key="1">
    <citation type="submission" date="2017-09" db="EMBL/GenBank/DDBJ databases">
        <authorList>
            <person name="Ehlers B."/>
            <person name="Leendertz F.H."/>
        </authorList>
    </citation>
    <scope>NUCLEOTIDE SEQUENCE [LARGE SCALE GENOMIC DNA]</scope>
    <source>
        <strain evidence="5 6">CGMCC 1.12662</strain>
    </source>
</reference>
<dbReference type="Proteomes" id="UP000231655">
    <property type="component" value="Unassembled WGS sequence"/>
</dbReference>
<dbReference type="PANTHER" id="PTHR43586:SF24">
    <property type="entry name" value="BLR4730 PROTEIN"/>
    <property type="match status" value="1"/>
</dbReference>
<evidence type="ECO:0000313" key="4">
    <source>
        <dbReference type="EMBL" id="PJE26437.1"/>
    </source>
</evidence>
<evidence type="ECO:0000256" key="2">
    <source>
        <dbReference type="SAM" id="Coils"/>
    </source>
</evidence>
<organism evidence="5 6">
    <name type="scientific">Pseudooceanicola antarcticus</name>
    <dbReference type="NCBI Taxonomy" id="1247613"/>
    <lineage>
        <taxon>Bacteria</taxon>
        <taxon>Pseudomonadati</taxon>
        <taxon>Pseudomonadota</taxon>
        <taxon>Alphaproteobacteria</taxon>
        <taxon>Rhodobacterales</taxon>
        <taxon>Paracoccaceae</taxon>
        <taxon>Pseudooceanicola</taxon>
    </lineage>
</organism>
<protein>
    <submittedName>
        <fullName evidence="4">Aminotransferase class V-fold PLP-dependent enzyme</fullName>
    </submittedName>
    <submittedName>
        <fullName evidence="5">Selenocysteine lyase/Cysteine desulfurase</fullName>
    </submittedName>
</protein>
<dbReference type="InterPro" id="IPR015421">
    <property type="entry name" value="PyrdxlP-dep_Trfase_major"/>
</dbReference>
<keyword evidence="2" id="KW-0175">Coiled coil</keyword>
<accession>A0A285JIA5</accession>
<dbReference type="InterPro" id="IPR015424">
    <property type="entry name" value="PyrdxlP-dep_Trfase"/>
</dbReference>